<proteinExistence type="predicted"/>
<dbReference type="OrthoDB" id="8654052at2"/>
<feature type="domain" description="HTH tetR-type" evidence="2">
    <location>
        <begin position="27"/>
        <end position="56"/>
    </location>
</feature>
<keyword evidence="1" id="KW-0238">DNA-binding</keyword>
<dbReference type="SUPFAM" id="SSF46689">
    <property type="entry name" value="Homeodomain-like"/>
    <property type="match status" value="1"/>
</dbReference>
<protein>
    <submittedName>
        <fullName evidence="3">Transcriptional regulator, TetR family</fullName>
    </submittedName>
</protein>
<dbReference type="GO" id="GO:0003677">
    <property type="term" value="F:DNA binding"/>
    <property type="evidence" value="ECO:0007669"/>
    <property type="project" value="UniProtKB-KW"/>
</dbReference>
<dbReference type="RefSeq" id="WP_091454833.1">
    <property type="nucleotide sequence ID" value="NZ_FOGD01000002.1"/>
</dbReference>
<evidence type="ECO:0000313" key="3">
    <source>
        <dbReference type="EMBL" id="SEQ67525.1"/>
    </source>
</evidence>
<dbReference type="InterPro" id="IPR001647">
    <property type="entry name" value="HTH_TetR"/>
</dbReference>
<dbReference type="Pfam" id="PF00440">
    <property type="entry name" value="TetR_N"/>
    <property type="match status" value="1"/>
</dbReference>
<organism evidence="3 4">
    <name type="scientific">Giesbergeria anulus</name>
    <dbReference type="NCBI Taxonomy" id="180197"/>
    <lineage>
        <taxon>Bacteria</taxon>
        <taxon>Pseudomonadati</taxon>
        <taxon>Pseudomonadota</taxon>
        <taxon>Betaproteobacteria</taxon>
        <taxon>Burkholderiales</taxon>
        <taxon>Comamonadaceae</taxon>
        <taxon>Giesbergeria</taxon>
    </lineage>
</organism>
<dbReference type="Gene3D" id="1.10.357.10">
    <property type="entry name" value="Tetracycline Repressor, domain 2"/>
    <property type="match status" value="1"/>
</dbReference>
<reference evidence="3 4" key="1">
    <citation type="submission" date="2016-10" db="EMBL/GenBank/DDBJ databases">
        <authorList>
            <person name="de Groot N.N."/>
        </authorList>
    </citation>
    <scope>NUCLEOTIDE SEQUENCE [LARGE SCALE GENOMIC DNA]</scope>
    <source>
        <strain evidence="3 4">ATCC 35958</strain>
    </source>
</reference>
<keyword evidence="4" id="KW-1185">Reference proteome</keyword>
<evidence type="ECO:0000313" key="4">
    <source>
        <dbReference type="Proteomes" id="UP000199766"/>
    </source>
</evidence>
<dbReference type="AlphaFoldDB" id="A0A1H9HZA1"/>
<gene>
    <name evidence="3" type="ORF">SAMN02982919_00963</name>
</gene>
<sequence>MTAVESKLGDETMMAALALALVEKPRATLQELAKSIGVSKATLYRSCRTREELVEKLMSYGAELMQRSLATAALEDGTAEEALRRVIHSQLEHREMGAFLTYHWKPDTLQDERWFRVCAEFETALDAFFLRYQRAGYFRVDVSAAALTESLFSLIVCVIDAERRGRIARGGMASVVESIFLTGAKS</sequence>
<dbReference type="Proteomes" id="UP000199766">
    <property type="component" value="Unassembled WGS sequence"/>
</dbReference>
<evidence type="ECO:0000256" key="1">
    <source>
        <dbReference type="ARBA" id="ARBA00023125"/>
    </source>
</evidence>
<name>A0A1H9HZA1_9BURK</name>
<accession>A0A1H9HZA1</accession>
<dbReference type="InterPro" id="IPR009057">
    <property type="entry name" value="Homeodomain-like_sf"/>
</dbReference>
<dbReference type="EMBL" id="FOGD01000002">
    <property type="protein sequence ID" value="SEQ67525.1"/>
    <property type="molecule type" value="Genomic_DNA"/>
</dbReference>
<evidence type="ECO:0000259" key="2">
    <source>
        <dbReference type="Pfam" id="PF00440"/>
    </source>
</evidence>
<dbReference type="STRING" id="180197.SAMN02982919_00963"/>